<accession>Q7RE60</accession>
<evidence type="ECO:0000313" key="2">
    <source>
        <dbReference type="Proteomes" id="UP000008553"/>
    </source>
</evidence>
<protein>
    <submittedName>
        <fullName evidence="1">Uncharacterized protein</fullName>
    </submittedName>
</protein>
<comment type="caution">
    <text evidence="1">The sequence shown here is derived from an EMBL/GenBank/DDBJ whole genome shotgun (WGS) entry which is preliminary data.</text>
</comment>
<dbReference type="PaxDb" id="73239-Q7RE60"/>
<sequence>MKKNRINKQKKNKAE</sequence>
<proteinExistence type="predicted"/>
<dbReference type="EMBL" id="AABL01001641">
    <property type="protein sequence ID" value="EAA17205.1"/>
    <property type="molecule type" value="Genomic_DNA"/>
</dbReference>
<dbReference type="InParanoid" id="Q7RE60"/>
<keyword evidence="2" id="KW-1185">Reference proteome</keyword>
<evidence type="ECO:0000313" key="1">
    <source>
        <dbReference type="EMBL" id="EAA17205.1"/>
    </source>
</evidence>
<gene>
    <name evidence="1" type="ORF">PY05208</name>
</gene>
<organism evidence="1 2">
    <name type="scientific">Plasmodium yoelii yoelii</name>
    <dbReference type="NCBI Taxonomy" id="73239"/>
    <lineage>
        <taxon>Eukaryota</taxon>
        <taxon>Sar</taxon>
        <taxon>Alveolata</taxon>
        <taxon>Apicomplexa</taxon>
        <taxon>Aconoidasida</taxon>
        <taxon>Haemosporida</taxon>
        <taxon>Plasmodiidae</taxon>
        <taxon>Plasmodium</taxon>
        <taxon>Plasmodium (Vinckeia)</taxon>
    </lineage>
</organism>
<reference evidence="1 2" key="1">
    <citation type="journal article" date="2002" name="Nature">
        <title>Genome sequence and comparative analysis of the model rodent malaria parasite Plasmodium yoelii yoelii.</title>
        <authorList>
            <person name="Carlton J.M."/>
            <person name="Angiuoli S.V."/>
            <person name="Suh B.B."/>
            <person name="Kooij T.W."/>
            <person name="Pertea M."/>
            <person name="Silva J.C."/>
            <person name="Ermolaeva M.D."/>
            <person name="Allen J.E."/>
            <person name="Selengut J.D."/>
            <person name="Koo H.L."/>
            <person name="Peterson J.D."/>
            <person name="Pop M."/>
            <person name="Kosack D.S."/>
            <person name="Shumway M.F."/>
            <person name="Bidwell S.L."/>
            <person name="Shallom S.J."/>
            <person name="van Aken S.E."/>
            <person name="Riedmuller S.B."/>
            <person name="Feldblyum T.V."/>
            <person name="Cho J.K."/>
            <person name="Quackenbush J."/>
            <person name="Sedegah M."/>
            <person name="Shoaibi A."/>
            <person name="Cummings L.M."/>
            <person name="Florens L."/>
            <person name="Yates J.R."/>
            <person name="Raine J.D."/>
            <person name="Sinden R.E."/>
            <person name="Harris M.A."/>
            <person name="Cunningham D.A."/>
            <person name="Preiser P.R."/>
            <person name="Bergman L.W."/>
            <person name="Vaidya A.B."/>
            <person name="van Lin L.H."/>
            <person name="Janse C.J."/>
            <person name="Waters A.P."/>
            <person name="Smith H.O."/>
            <person name="White O.R."/>
            <person name="Salzberg S.L."/>
            <person name="Venter J.C."/>
            <person name="Fraser C.M."/>
            <person name="Hoffman S.L."/>
            <person name="Gardner M.J."/>
            <person name="Carucci D.J."/>
        </authorList>
    </citation>
    <scope>NUCLEOTIDE SEQUENCE [LARGE SCALE GENOMIC DNA]</scope>
    <source>
        <strain evidence="1 2">17XNL</strain>
    </source>
</reference>
<dbReference type="Proteomes" id="UP000008553">
    <property type="component" value="Unassembled WGS sequence"/>
</dbReference>
<name>Q7RE60_PLAYO</name>